<protein>
    <submittedName>
        <fullName evidence="1">Aspartyl protease</fullName>
    </submittedName>
</protein>
<dbReference type="EMBL" id="LR882967">
    <property type="protein sequence ID" value="CAD5928350.1"/>
    <property type="molecule type" value="Genomic_DNA"/>
</dbReference>
<dbReference type="RefSeq" id="WP_254173238.1">
    <property type="nucleotide sequence ID" value="NZ_LR882967.1"/>
</dbReference>
<sequence>MIEGQFGENDELIFEIELMTKNGEVISVDVMLDTGFTAGYLAIDQQDIIALGWQKLQSDIRMKTAQGVGRFDIYEGQVIIDSREFIVPVHVGKDLPEILIGVKWLKLMRLSVDYQLGILTLESIDMNR</sequence>
<dbReference type="AlphaFoldDB" id="A0A9W4G2U6"/>
<organism evidence="1 2">
    <name type="scientific">Planktothrix pseudagardhii</name>
    <dbReference type="NCBI Taxonomy" id="132604"/>
    <lineage>
        <taxon>Bacteria</taxon>
        <taxon>Bacillati</taxon>
        <taxon>Cyanobacteriota</taxon>
        <taxon>Cyanophyceae</taxon>
        <taxon>Oscillatoriophycideae</taxon>
        <taxon>Oscillatoriales</taxon>
        <taxon>Microcoleaceae</taxon>
        <taxon>Planktothrix</taxon>
    </lineage>
</organism>
<gene>
    <name evidence="1" type="ORF">NO713_01123</name>
</gene>
<dbReference type="KEGG" id="ppsu:NO713_01123"/>
<dbReference type="InterPro" id="IPR021109">
    <property type="entry name" value="Peptidase_aspartic_dom_sf"/>
</dbReference>
<evidence type="ECO:0000313" key="2">
    <source>
        <dbReference type="Proteomes" id="UP001153719"/>
    </source>
</evidence>
<keyword evidence="2" id="KW-1185">Reference proteome</keyword>
<dbReference type="GO" id="GO:0008233">
    <property type="term" value="F:peptidase activity"/>
    <property type="evidence" value="ECO:0007669"/>
    <property type="project" value="UniProtKB-KW"/>
</dbReference>
<evidence type="ECO:0000313" key="1">
    <source>
        <dbReference type="EMBL" id="CAD5928350.1"/>
    </source>
</evidence>
<dbReference type="Proteomes" id="UP001153719">
    <property type="component" value="Chromosome"/>
</dbReference>
<keyword evidence="1" id="KW-0645">Protease</keyword>
<dbReference type="Gene3D" id="2.40.70.10">
    <property type="entry name" value="Acid Proteases"/>
    <property type="match status" value="1"/>
</dbReference>
<accession>A0A9W4G2U6</accession>
<name>A0A9W4G2U6_9CYAN</name>
<dbReference type="GO" id="GO:0006508">
    <property type="term" value="P:proteolysis"/>
    <property type="evidence" value="ECO:0007669"/>
    <property type="project" value="UniProtKB-KW"/>
</dbReference>
<reference evidence="1" key="1">
    <citation type="submission" date="2020-09" db="EMBL/GenBank/DDBJ databases">
        <authorList>
            <person name="Blom J."/>
        </authorList>
    </citation>
    <scope>NUCLEOTIDE SEQUENCE</scope>
    <source>
        <strain evidence="1">No.713</strain>
    </source>
</reference>
<keyword evidence="1" id="KW-0378">Hydrolase</keyword>
<proteinExistence type="predicted"/>